<reference evidence="1" key="1">
    <citation type="submission" date="2021-01" db="EMBL/GenBank/DDBJ databases">
        <authorList>
            <person name="Corre E."/>
            <person name="Pelletier E."/>
            <person name="Niang G."/>
            <person name="Scheremetjew M."/>
            <person name="Finn R."/>
            <person name="Kale V."/>
            <person name="Holt S."/>
            <person name="Cochrane G."/>
            <person name="Meng A."/>
            <person name="Brown T."/>
            <person name="Cohen L."/>
        </authorList>
    </citation>
    <scope>NUCLEOTIDE SEQUENCE</scope>
    <source>
        <strain evidence="1">CCMP 2712</strain>
    </source>
</reference>
<sequence length="218" mass="24430">MVNWCNQEELAKERESLFKQGYRLLPERPAFKTSLYDHSERVDAEVATGGELHPPGAIQTVMQGMASFLEEGQRKIALFSPTELFPPAADKHLSMRKSKVIFEKSLRRPDILRPNLTRDCLACGSEGSMTNGLCQMCGHDLASWRRRLVPIETIVPFASVKDQCEISYKVSSVKIRSPKGPREVTVPLLDSKYELPDSLECSLPYQGRCLPSASKVTC</sequence>
<gene>
    <name evidence="1" type="ORF">GTHE00462_LOCUS26347</name>
</gene>
<accession>A0A7S4P084</accession>
<evidence type="ECO:0000313" key="1">
    <source>
        <dbReference type="EMBL" id="CAE2319533.1"/>
    </source>
</evidence>
<protein>
    <submittedName>
        <fullName evidence="1">Uncharacterized protein</fullName>
    </submittedName>
</protein>
<dbReference type="AlphaFoldDB" id="A0A7S4P084"/>
<proteinExistence type="predicted"/>
<organism evidence="1">
    <name type="scientific">Guillardia theta</name>
    <name type="common">Cryptophyte</name>
    <name type="synonym">Cryptomonas phi</name>
    <dbReference type="NCBI Taxonomy" id="55529"/>
    <lineage>
        <taxon>Eukaryota</taxon>
        <taxon>Cryptophyceae</taxon>
        <taxon>Pyrenomonadales</taxon>
        <taxon>Geminigeraceae</taxon>
        <taxon>Guillardia</taxon>
    </lineage>
</organism>
<dbReference type="EMBL" id="HBKN01033807">
    <property type="protein sequence ID" value="CAE2319533.1"/>
    <property type="molecule type" value="Transcribed_RNA"/>
</dbReference>
<name>A0A7S4P084_GUITH</name>